<evidence type="ECO:0000313" key="5">
    <source>
        <dbReference type="Proteomes" id="UP000031186"/>
    </source>
</evidence>
<accession>A0A0B4ECY7</accession>
<dbReference type="SUPFAM" id="SSF82171">
    <property type="entry name" value="DPP6 N-terminal domain-like"/>
    <property type="match status" value="1"/>
</dbReference>
<dbReference type="InterPro" id="IPR027417">
    <property type="entry name" value="P-loop_NTPase"/>
</dbReference>
<dbReference type="PROSITE" id="PS50837">
    <property type="entry name" value="NACHT"/>
    <property type="match status" value="1"/>
</dbReference>
<evidence type="ECO:0000256" key="1">
    <source>
        <dbReference type="ARBA" id="ARBA00022737"/>
    </source>
</evidence>
<dbReference type="InterPro" id="IPR056884">
    <property type="entry name" value="NPHP3-like_N"/>
</dbReference>
<evidence type="ECO:0000259" key="3">
    <source>
        <dbReference type="PROSITE" id="PS50837"/>
    </source>
</evidence>
<evidence type="ECO:0000313" key="4">
    <source>
        <dbReference type="EMBL" id="KID60020.1"/>
    </source>
</evidence>
<comment type="caution">
    <text evidence="4">The sequence shown here is derived from an EMBL/GenBank/DDBJ whole genome shotgun (WGS) entry which is preliminary data.</text>
</comment>
<dbReference type="InterPro" id="IPR011047">
    <property type="entry name" value="Quinoprotein_ADH-like_sf"/>
</dbReference>
<sequence>MPLQTSSGEQDDSPTRGKDLVSGESCEPIDGSSEPLQTKANDTSDQVSASSIQLKVWNDAYKGLKDDNKKTMEKFEAIMRKSSASTSSTSSQNKEVVVRSEDVWNLMRRFVRSQVEKTEKLDKHLGTIENVARIAQGITELIKGPLESVPQAGPAIAALGLVLVSKLVANPASERRANRQGLVYVQKKLAWYWELSDFLLQDIDSMRGLGQNLRLFIVDLYQQFLLYEVDSVLMLQRNRALGWLQDMLKWKDWAGQLSEIQQAEQQVTQCISDYTQMKESQERREARNRECRDALGSDVPDPQIQLERMKMDKGGLNMECSGWLFHSDQFQTFLDKPEQQIFWITGDAGKGKTMLLCDVIERLKSSTDKTRRVFYYFCEARNSESELSKTAALRGLIGAIAFESDKYLDQLRKSLDKNQNAFKGVGSGVAIAARDTLRSILSDEGLNGAIICIDGLDECGQDIVHVLELVTEYPNIKWVVSSRTGTLSVERKLRNYPNCERLSLEDVQTSVSGAVERFVRSKMKELAEHWNLKPTKKEMKGLQNELIKRADGTFLWVALAFAELKNRRCFTSAPQILSRLPAGMHALYGRMLATVLNSPEADIYKYILSLCLVAHRPLTVNEFPMFLSPESPLVPAGTGLLDWKTWIEGCGNLLRVSSTSDTVSFIHYSAKQFLEEHVRDTLPQSGIDQSIFTQSICLMSNVLHCDMWQLRHPGAAQGNRPKFDRLESISYACTFWGIHLDTHTWTEISSSEAGELQGQILSFLSKHLLHWIEALSLLGVLSEGAMILYKMRNFAVKYQMDELSEFLWDAYRFFLRFREPIAVAPLQVYASGIIFSPSTSQIRKYFNHQYPQWATITSSNHDISQWPSCLLMIEKVAAGIFPRLAYSQNGTRLLASDTGSIVIIDTITGARIRNFDVEEDRPRTTRRSRDITKFVSATIGDNSRVRNRCLRLLNVLNETWTELPYEPANLNGLDFSYDSKMLAGVWENCIRIWDTEQGELVSRITLESETVDRRDPKFLGNSTMIAILFINKNIQILETQTGERCYELQTGFDIDELVPFPYDSSKLILILNRGELYQWNVGTREAVKMMDGLVSFRDRKVVISPSERIVAVFGVDMNLHILDTSGHERLEIIKSPFSGSMAFSDDDRLLAVSSYGEIWVWNTALRMWTFRFESHLRDVSSSVFSPDTKYLASCGMHTPSARMGMSLHTQIWPLEVPHRRGVEDEQYESRKISHVNLSEDNKWIATVSDKLEVSLWSSSGRFERRLEDNGVLALKFSWDSTKLAFSAIGGKVGIWDLKRACSMEINAFNNVCLPGYCLEFSRNDGLLAASAPEQQLKVFDVKESNLQAMKRKSQVFADHSSTFKLKTTCECDRSTISTACIALFGTWVAAGSQYDNVILLWDVDTGQLINRIPLLSPPYTHQRTMDMRSIGGSTQILSSDSNDRLMIMEVPSGHIVKTMRTPPLERIACNRDDHTQLFTNLGKIDLTQFDSGDSEDPNGVKFQGYGSSTDWALFRPNESLPQLSIQRLHAISSIESYPTADWQIIKAAKPTPIMILKKKRLPDIFLVFRVRLIISSRHIHRPLLAITKASRASSGPPALFLFLVSCDRLEMRSKYSLGTGVLYLPQKTPTSALGFVQNSDSSAALLDVGCCFGQDLRKLVLDGVDPSQLAALDLVPEFYEMGKRLFRDGDKLHIDFYGRDIFDSGADWEPLRQRFDIIHITSFLHIWNWREQVGAARRIVQFVKPKPGSLLVGSGLGSVVGEEGPALQGMGVHYRQSKESFARLWKEVDDLTDTEWKVESRFHGFQIGQQNRGQGAEDANVGWLTFEVHML</sequence>
<dbReference type="Gene3D" id="2.130.10.10">
    <property type="entry name" value="YVTN repeat-like/Quinoprotein amine dehydrogenase"/>
    <property type="match status" value="3"/>
</dbReference>
<gene>
    <name evidence="4" type="ORF">MAN_10270</name>
</gene>
<dbReference type="HOGENOM" id="CLU_000288_6_16_1"/>
<dbReference type="SUPFAM" id="SSF53335">
    <property type="entry name" value="S-adenosyl-L-methionine-dependent methyltransferases"/>
    <property type="match status" value="1"/>
</dbReference>
<proteinExistence type="predicted"/>
<dbReference type="Gene3D" id="3.40.50.300">
    <property type="entry name" value="P-loop containing nucleotide triphosphate hydrolases"/>
    <property type="match status" value="1"/>
</dbReference>
<dbReference type="SMART" id="SM00320">
    <property type="entry name" value="WD40"/>
    <property type="match status" value="6"/>
</dbReference>
<dbReference type="InterPro" id="IPR015943">
    <property type="entry name" value="WD40/YVTN_repeat-like_dom_sf"/>
</dbReference>
<dbReference type="InterPro" id="IPR029063">
    <property type="entry name" value="SAM-dependent_MTases_sf"/>
</dbReference>
<dbReference type="InterPro" id="IPR001680">
    <property type="entry name" value="WD40_rpt"/>
</dbReference>
<feature type="compositionally biased region" description="Polar residues" evidence="2">
    <location>
        <begin position="34"/>
        <end position="49"/>
    </location>
</feature>
<dbReference type="PANTHER" id="PTHR10039">
    <property type="entry name" value="AMELOGENIN"/>
    <property type="match status" value="1"/>
</dbReference>
<name>A0A0B4ECY7_METAF</name>
<reference evidence="4 5" key="1">
    <citation type="journal article" date="2014" name="Proc. Natl. Acad. Sci. U.S.A.">
        <title>Trajectory and genomic determinants of fungal-pathogen speciation and host adaptation.</title>
        <authorList>
            <person name="Hu X."/>
            <person name="Xiao G."/>
            <person name="Zheng P."/>
            <person name="Shang Y."/>
            <person name="Su Y."/>
            <person name="Zhang X."/>
            <person name="Liu X."/>
            <person name="Zhan S."/>
            <person name="St Leger R.J."/>
            <person name="Wang C."/>
        </authorList>
    </citation>
    <scope>NUCLEOTIDE SEQUENCE [LARGE SCALE GENOMIC DNA]</scope>
    <source>
        <strain evidence="4 5">ARSEF 549</strain>
    </source>
</reference>
<organism evidence="4 5">
    <name type="scientific">Metarhizium anisopliae (strain ARSEF 549)</name>
    <dbReference type="NCBI Taxonomy" id="3151832"/>
    <lineage>
        <taxon>Eukaryota</taxon>
        <taxon>Fungi</taxon>
        <taxon>Dikarya</taxon>
        <taxon>Ascomycota</taxon>
        <taxon>Pezizomycotina</taxon>
        <taxon>Sordariomycetes</taxon>
        <taxon>Hypocreomycetidae</taxon>
        <taxon>Hypocreales</taxon>
        <taxon>Clavicipitaceae</taxon>
        <taxon>Metarhizium</taxon>
    </lineage>
</organism>
<feature type="domain" description="NACHT" evidence="3">
    <location>
        <begin position="340"/>
        <end position="485"/>
    </location>
</feature>
<dbReference type="SUPFAM" id="SSF50998">
    <property type="entry name" value="Quinoprotein alcohol dehydrogenase-like"/>
    <property type="match status" value="1"/>
</dbReference>
<keyword evidence="5" id="KW-1185">Reference proteome</keyword>
<dbReference type="Proteomes" id="UP000031186">
    <property type="component" value="Unassembled WGS sequence"/>
</dbReference>
<keyword evidence="1" id="KW-0677">Repeat</keyword>
<feature type="region of interest" description="Disordered" evidence="2">
    <location>
        <begin position="1"/>
        <end position="49"/>
    </location>
</feature>
<evidence type="ECO:0000256" key="2">
    <source>
        <dbReference type="SAM" id="MobiDB-lite"/>
    </source>
</evidence>
<dbReference type="InterPro" id="IPR007111">
    <property type="entry name" value="NACHT_NTPase"/>
</dbReference>
<dbReference type="VEuPathDB" id="FungiDB:MAN_10270"/>
<dbReference type="Gene3D" id="3.40.50.150">
    <property type="entry name" value="Vaccinia Virus protein VP39"/>
    <property type="match status" value="1"/>
</dbReference>
<feature type="non-terminal residue" evidence="4">
    <location>
        <position position="1"/>
    </location>
</feature>
<dbReference type="EMBL" id="AZNF01000022">
    <property type="protein sequence ID" value="KID60020.1"/>
    <property type="molecule type" value="Genomic_DNA"/>
</dbReference>
<dbReference type="InterPro" id="IPR031359">
    <property type="entry name" value="NACHT_N"/>
</dbReference>
<dbReference type="OrthoDB" id="4938282at2759"/>
<dbReference type="SUPFAM" id="SSF52540">
    <property type="entry name" value="P-loop containing nucleoside triphosphate hydrolases"/>
    <property type="match status" value="1"/>
</dbReference>
<dbReference type="PANTHER" id="PTHR10039:SF17">
    <property type="entry name" value="FUNGAL STAND N-TERMINAL GOODBYE DOMAIN-CONTAINING PROTEIN-RELATED"/>
    <property type="match status" value="1"/>
</dbReference>
<dbReference type="Pfam" id="PF24883">
    <property type="entry name" value="NPHP3_N"/>
    <property type="match status" value="1"/>
</dbReference>
<dbReference type="Pfam" id="PF00400">
    <property type="entry name" value="WD40"/>
    <property type="match status" value="1"/>
</dbReference>
<protein>
    <submittedName>
        <fullName evidence="4">Heterokaryon incompatibility protein</fullName>
    </submittedName>
</protein>
<dbReference type="Pfam" id="PF17100">
    <property type="entry name" value="NACHT_N"/>
    <property type="match status" value="1"/>
</dbReference>